<dbReference type="AlphaFoldDB" id="A0A9K3CV43"/>
<evidence type="ECO:0000313" key="3">
    <source>
        <dbReference type="Proteomes" id="UP000265618"/>
    </source>
</evidence>
<feature type="non-terminal residue" evidence="2">
    <location>
        <position position="247"/>
    </location>
</feature>
<comment type="caution">
    <text evidence="2">The sequence shown here is derived from an EMBL/GenBank/DDBJ whole genome shotgun (WGS) entry which is preliminary data.</text>
</comment>
<dbReference type="GO" id="GO:0005634">
    <property type="term" value="C:nucleus"/>
    <property type="evidence" value="ECO:0007669"/>
    <property type="project" value="TreeGrafter"/>
</dbReference>
<reference evidence="2 3" key="1">
    <citation type="journal article" date="2018" name="PLoS ONE">
        <title>The draft genome of Kipferlia bialata reveals reductive genome evolution in fornicate parasites.</title>
        <authorList>
            <person name="Tanifuji G."/>
            <person name="Takabayashi S."/>
            <person name="Kume K."/>
            <person name="Takagi M."/>
            <person name="Nakayama T."/>
            <person name="Kamikawa R."/>
            <person name="Inagaki Y."/>
            <person name="Hashimoto T."/>
        </authorList>
    </citation>
    <scope>NUCLEOTIDE SEQUENCE [LARGE SCALE GENOMIC DNA]</scope>
    <source>
        <strain evidence="2">NY0173</strain>
    </source>
</reference>
<proteinExistence type="predicted"/>
<protein>
    <recommendedName>
        <fullName evidence="1">VWFA domain-containing protein</fullName>
    </recommendedName>
</protein>
<dbReference type="SUPFAM" id="SSF53300">
    <property type="entry name" value="vWA-like"/>
    <property type="match status" value="1"/>
</dbReference>
<name>A0A9K3CV43_9EUKA</name>
<dbReference type="Proteomes" id="UP000265618">
    <property type="component" value="Unassembled WGS sequence"/>
</dbReference>
<dbReference type="Pfam" id="PF07002">
    <property type="entry name" value="Copine"/>
    <property type="match status" value="1"/>
</dbReference>
<dbReference type="InterPro" id="IPR002035">
    <property type="entry name" value="VWF_A"/>
</dbReference>
<dbReference type="GO" id="GO:0016567">
    <property type="term" value="P:protein ubiquitination"/>
    <property type="evidence" value="ECO:0007669"/>
    <property type="project" value="TreeGrafter"/>
</dbReference>
<dbReference type="PANTHER" id="PTHR45751:SF11">
    <property type="entry name" value="COPINE FAMILY PROTEIN 2"/>
    <property type="match status" value="1"/>
</dbReference>
<dbReference type="GO" id="GO:0004842">
    <property type="term" value="F:ubiquitin-protein transferase activity"/>
    <property type="evidence" value="ECO:0007669"/>
    <property type="project" value="TreeGrafter"/>
</dbReference>
<dbReference type="InterPro" id="IPR036465">
    <property type="entry name" value="vWFA_dom_sf"/>
</dbReference>
<dbReference type="EMBL" id="BDIP01000954">
    <property type="protein sequence ID" value="GIQ83181.1"/>
    <property type="molecule type" value="Genomic_DNA"/>
</dbReference>
<sequence>ELTGALRAAGLESSQLVVGIDMSASNSWTGKKSYGRSLHDWTPGSTPYEDAITLVGPILENFDEDNIIPAFRFGDSFTTDQSVMPLSPSGVADCNGVAGVIQAYREAVVSVKMSGPTTMAPMIDQAIALCQQTNEYHILIILTDGDISSKQRDAAAVLRARDYPLSIIAMGLGDGPFDVLEHFDDHLKKKGSGKDWDNFQFVPFTHLQQTVFNKCERPDLTLATAVLQEVPEQFKTIKRFGLLDRGH</sequence>
<evidence type="ECO:0000259" key="1">
    <source>
        <dbReference type="SMART" id="SM00327"/>
    </source>
</evidence>
<keyword evidence="3" id="KW-1185">Reference proteome</keyword>
<organism evidence="2 3">
    <name type="scientific">Kipferlia bialata</name>
    <dbReference type="NCBI Taxonomy" id="797122"/>
    <lineage>
        <taxon>Eukaryota</taxon>
        <taxon>Metamonada</taxon>
        <taxon>Carpediemonas-like organisms</taxon>
        <taxon>Kipferlia</taxon>
    </lineage>
</organism>
<dbReference type="SMART" id="SM00327">
    <property type="entry name" value="VWA"/>
    <property type="match status" value="1"/>
</dbReference>
<accession>A0A9K3CV43</accession>
<dbReference type="OrthoDB" id="5855668at2759"/>
<dbReference type="Gene3D" id="3.40.50.410">
    <property type="entry name" value="von Willebrand factor, type A domain"/>
    <property type="match status" value="1"/>
</dbReference>
<dbReference type="PANTHER" id="PTHR45751">
    <property type="entry name" value="COPINE FAMILY PROTEIN 1"/>
    <property type="match status" value="1"/>
</dbReference>
<dbReference type="InterPro" id="IPR010734">
    <property type="entry name" value="Copine_C"/>
</dbReference>
<evidence type="ECO:0000313" key="2">
    <source>
        <dbReference type="EMBL" id="GIQ83181.1"/>
    </source>
</evidence>
<gene>
    <name evidence="2" type="ORF">KIPB_004458</name>
</gene>
<feature type="domain" description="VWFA" evidence="1">
    <location>
        <begin position="13"/>
        <end position="207"/>
    </location>
</feature>
<dbReference type="InterPro" id="IPR052079">
    <property type="entry name" value="E3_ligase/Copine_domain"/>
</dbReference>